<evidence type="ECO:0000313" key="2">
    <source>
        <dbReference type="EMBL" id="GAA4412220.1"/>
    </source>
</evidence>
<dbReference type="Proteomes" id="UP001500936">
    <property type="component" value="Unassembled WGS sequence"/>
</dbReference>
<accession>A0ABP8KQ00</accession>
<comment type="caution">
    <text evidence="2">The sequence shown here is derived from an EMBL/GenBank/DDBJ whole genome shotgun (WGS) entry which is preliminary data.</text>
</comment>
<dbReference type="PANTHER" id="PTHR41252">
    <property type="entry name" value="BLR2505 PROTEIN"/>
    <property type="match status" value="1"/>
</dbReference>
<reference evidence="3" key="1">
    <citation type="journal article" date="2019" name="Int. J. Syst. Evol. Microbiol.">
        <title>The Global Catalogue of Microorganisms (GCM) 10K type strain sequencing project: providing services to taxonomists for standard genome sequencing and annotation.</title>
        <authorList>
            <consortium name="The Broad Institute Genomics Platform"/>
            <consortium name="The Broad Institute Genome Sequencing Center for Infectious Disease"/>
            <person name="Wu L."/>
            <person name="Ma J."/>
        </authorList>
    </citation>
    <scope>NUCLEOTIDE SEQUENCE [LARGE SCALE GENOMIC DNA]</scope>
    <source>
        <strain evidence="3">JCM 17925</strain>
    </source>
</reference>
<dbReference type="PANTHER" id="PTHR41252:SF1">
    <property type="entry name" value="BLR2505 PROTEIN"/>
    <property type="match status" value="1"/>
</dbReference>
<dbReference type="EMBL" id="BAABHB010000009">
    <property type="protein sequence ID" value="GAA4412220.1"/>
    <property type="molecule type" value="Genomic_DNA"/>
</dbReference>
<feature type="domain" description="SnoaL-like" evidence="1">
    <location>
        <begin position="261"/>
        <end position="367"/>
    </location>
</feature>
<evidence type="ECO:0000259" key="1">
    <source>
        <dbReference type="Pfam" id="PF12680"/>
    </source>
</evidence>
<dbReference type="RefSeq" id="WP_345269610.1">
    <property type="nucleotide sequence ID" value="NZ_BAABHB010000009.1"/>
</dbReference>
<dbReference type="Pfam" id="PF12680">
    <property type="entry name" value="SnoaL_2"/>
    <property type="match status" value="2"/>
</dbReference>
<dbReference type="Pfam" id="PF07366">
    <property type="entry name" value="SnoaL"/>
    <property type="match status" value="1"/>
</dbReference>
<dbReference type="SUPFAM" id="SSF54427">
    <property type="entry name" value="NTF2-like"/>
    <property type="match status" value="3"/>
</dbReference>
<organism evidence="2 3">
    <name type="scientific">Nibrella viscosa</name>
    <dbReference type="NCBI Taxonomy" id="1084524"/>
    <lineage>
        <taxon>Bacteria</taxon>
        <taxon>Pseudomonadati</taxon>
        <taxon>Bacteroidota</taxon>
        <taxon>Cytophagia</taxon>
        <taxon>Cytophagales</taxon>
        <taxon>Spirosomataceae</taxon>
        <taxon>Nibrella</taxon>
    </lineage>
</organism>
<dbReference type="InterPro" id="IPR037401">
    <property type="entry name" value="SnoaL-like"/>
</dbReference>
<sequence>MTTANAQQYWVMNGQVPEQPLTISEFHADDDVLIIAQPGLTRDDLQFAQEGADAVIRVSGSVVNSSQEVVDLAVLTNTSVYDLNPVPLLEQFYAAVAGGRIDEALTCLADDVVWEAPGPTDILPWAGEWNGPERVAEFFRLYDQSIENPYWNPQQYVAQGNTVAVIISAGGTARQSGVAFTGDIVHWITVRGGKISLLQIYLDTYPIVEAVMGGRPFTVNPAENASYYVAKPLASDRKTDSILFDPALLETPPLTVKTVMAMYAALQGLNVPEVRKVFAEDVVWDIFGPADLLSWASERRGPDAAAESANQILETMHFDHFKPTRMLYQGNTAAIVIDEGGTSLATGVPFKTSVVHIVVTNEQGKVVLFRNYINTIWIVEAFLGGRPFTVPALPATDSQNQVQTNKQVNVMPLTAEQNNEVCVEFFDSAWNKGVVREDLLSEDAVDHSQVGGKTKTEPGAGSFKHIVGMFRNAMPDIRLTILDQIYTDDKVVHRWILNGTDSGGVMGMPPSGKALQFTGTTVVRMKDGKIAERWANVDELGLLQQLGVVPPPPGGGE</sequence>
<proteinExistence type="predicted"/>
<keyword evidence="3" id="KW-1185">Reference proteome</keyword>
<name>A0ABP8KQ00_9BACT</name>
<dbReference type="Gene3D" id="3.10.450.50">
    <property type="match status" value="3"/>
</dbReference>
<gene>
    <name evidence="2" type="ORF">GCM10023187_38990</name>
</gene>
<feature type="domain" description="SnoaL-like" evidence="1">
    <location>
        <begin position="90"/>
        <end position="196"/>
    </location>
</feature>
<dbReference type="InterPro" id="IPR009959">
    <property type="entry name" value="Cyclase_SnoaL-like"/>
</dbReference>
<dbReference type="InterPro" id="IPR032710">
    <property type="entry name" value="NTF2-like_dom_sf"/>
</dbReference>
<evidence type="ECO:0000313" key="3">
    <source>
        <dbReference type="Proteomes" id="UP001500936"/>
    </source>
</evidence>
<protein>
    <recommendedName>
        <fullName evidence="1">SnoaL-like domain-containing protein</fullName>
    </recommendedName>
</protein>